<sequence>MDFNSRIRTRAAGLKNGDILLQIASREDVQQDMLRRIRVGEKPVTALSQPLVESIGQEAAQDDNLRRLSGEVTAAIVEGHFGCLRSTGSKLIKGDMVFTSGQPFREGGIRRSTGEGGAPQGGSDLAVADVLIKLLGNENLFALEKLVGEELHRRAA</sequence>
<evidence type="ECO:0000313" key="2">
    <source>
        <dbReference type="Proteomes" id="UP000558284"/>
    </source>
</evidence>
<gene>
    <name evidence="1" type="ORF">H0241_27020</name>
</gene>
<protein>
    <submittedName>
        <fullName evidence="1">Uncharacterized protein</fullName>
    </submittedName>
</protein>
<organism evidence="1 2">
    <name type="scientific">Mesorhizobium neociceri</name>
    <dbReference type="NCBI Taxonomy" id="1307853"/>
    <lineage>
        <taxon>Bacteria</taxon>
        <taxon>Pseudomonadati</taxon>
        <taxon>Pseudomonadota</taxon>
        <taxon>Alphaproteobacteria</taxon>
        <taxon>Hyphomicrobiales</taxon>
        <taxon>Phyllobacteriaceae</taxon>
        <taxon>Mesorhizobium</taxon>
    </lineage>
</organism>
<accession>A0A838BDA7</accession>
<comment type="caution">
    <text evidence="1">The sequence shown here is derived from an EMBL/GenBank/DDBJ whole genome shotgun (WGS) entry which is preliminary data.</text>
</comment>
<name>A0A838BDA7_9HYPH</name>
<reference evidence="1 2" key="1">
    <citation type="submission" date="2020-07" db="EMBL/GenBank/DDBJ databases">
        <title>Definition of the novel symbiovar canariense within Mesorhizobium novociceri, a new species of genus Mesorhizobium nodulating Cicer canariense in the Caldera de Taburiente National Park (La Palma, Canary Islands).</title>
        <authorList>
            <person name="Leon-Barrios M."/>
            <person name="Perez-Yepez J."/>
            <person name="Flores-Felix J.D."/>
            <person name="Ramirez-Baena M.H."/>
            <person name="Pulido-Suarez L."/>
            <person name="Igual J.M."/>
            <person name="Velazquez E."/>
            <person name="Peix A."/>
        </authorList>
    </citation>
    <scope>NUCLEOTIDE SEQUENCE [LARGE SCALE GENOMIC DNA]</scope>
    <source>
        <strain evidence="1 2">CCANP35</strain>
    </source>
</reference>
<evidence type="ECO:0000313" key="1">
    <source>
        <dbReference type="EMBL" id="MBA1143871.1"/>
    </source>
</evidence>
<dbReference type="RefSeq" id="WP_027038443.1">
    <property type="nucleotide sequence ID" value="NZ_JACDTY010000017.1"/>
</dbReference>
<dbReference type="Proteomes" id="UP000558284">
    <property type="component" value="Unassembled WGS sequence"/>
</dbReference>
<keyword evidence="2" id="KW-1185">Reference proteome</keyword>
<dbReference type="EMBL" id="JACDTY010000017">
    <property type="protein sequence ID" value="MBA1143871.1"/>
    <property type="molecule type" value="Genomic_DNA"/>
</dbReference>
<proteinExistence type="predicted"/>
<dbReference type="AlphaFoldDB" id="A0A838BDA7"/>